<evidence type="ECO:0000313" key="2">
    <source>
        <dbReference type="EMBL" id="KAJ6984668.1"/>
    </source>
</evidence>
<comment type="caution">
    <text evidence="2">The sequence shown here is derived from an EMBL/GenBank/DDBJ whole genome shotgun (WGS) entry which is preliminary data.</text>
</comment>
<dbReference type="EMBL" id="JAQIZT010000009">
    <property type="protein sequence ID" value="KAJ6984668.1"/>
    <property type="molecule type" value="Genomic_DNA"/>
</dbReference>
<name>A0AAD6QC44_9ROSI</name>
<reference evidence="2" key="1">
    <citation type="journal article" date="2023" name="Mol. Ecol. Resour.">
        <title>Chromosome-level genome assembly of a triploid poplar Populus alba 'Berolinensis'.</title>
        <authorList>
            <person name="Chen S."/>
            <person name="Yu Y."/>
            <person name="Wang X."/>
            <person name="Wang S."/>
            <person name="Zhang T."/>
            <person name="Zhou Y."/>
            <person name="He R."/>
            <person name="Meng N."/>
            <person name="Wang Y."/>
            <person name="Liu W."/>
            <person name="Liu Z."/>
            <person name="Liu J."/>
            <person name="Guo Q."/>
            <person name="Huang H."/>
            <person name="Sederoff R.R."/>
            <person name="Wang G."/>
            <person name="Qu G."/>
            <person name="Chen S."/>
        </authorList>
    </citation>
    <scope>NUCLEOTIDE SEQUENCE</scope>
    <source>
        <strain evidence="2">SC-2020</strain>
    </source>
</reference>
<evidence type="ECO:0000313" key="3">
    <source>
        <dbReference type="Proteomes" id="UP001164929"/>
    </source>
</evidence>
<keyword evidence="3" id="KW-1185">Reference proteome</keyword>
<sequence length="157" mass="16643">MVASAESEASSSANLDSDLRTQFFSAKMLSVWASPLLLFYCTSISKNFDNDSFNSSANSKGSYATSSLQFTPFSGPSSPLSPVRSKKAGSSGPSHVAGDTRELLRGQEINQGSVSASVAAQEACEKWRIRGNQAYTSGDLSKAEDCYTKGVNCVSKN</sequence>
<evidence type="ECO:0000256" key="1">
    <source>
        <dbReference type="SAM" id="MobiDB-lite"/>
    </source>
</evidence>
<dbReference type="PANTHER" id="PTHR45181:SF4">
    <property type="entry name" value="HEAT SHOCK PROTEIN DNAJ WITH TETRATRICOPEPTIDE REPEAT-CONTAINING PROTEIN"/>
    <property type="match status" value="1"/>
</dbReference>
<organism evidence="2 3">
    <name type="scientific">Populus alba x Populus x berolinensis</name>
    <dbReference type="NCBI Taxonomy" id="444605"/>
    <lineage>
        <taxon>Eukaryota</taxon>
        <taxon>Viridiplantae</taxon>
        <taxon>Streptophyta</taxon>
        <taxon>Embryophyta</taxon>
        <taxon>Tracheophyta</taxon>
        <taxon>Spermatophyta</taxon>
        <taxon>Magnoliopsida</taxon>
        <taxon>eudicotyledons</taxon>
        <taxon>Gunneridae</taxon>
        <taxon>Pentapetalae</taxon>
        <taxon>rosids</taxon>
        <taxon>fabids</taxon>
        <taxon>Malpighiales</taxon>
        <taxon>Salicaceae</taxon>
        <taxon>Saliceae</taxon>
        <taxon>Populus</taxon>
    </lineage>
</organism>
<dbReference type="PANTHER" id="PTHR45181">
    <property type="entry name" value="HEAT SHOCK PROTEIN DNAJ WITH TETRATRICOPEPTIDE REPEAT-CONTAINING PROTEIN"/>
    <property type="match status" value="1"/>
</dbReference>
<protein>
    <submittedName>
        <fullName evidence="2">Uncharacterized protein</fullName>
    </submittedName>
</protein>
<gene>
    <name evidence="2" type="ORF">NC653_022843</name>
</gene>
<dbReference type="Proteomes" id="UP001164929">
    <property type="component" value="Chromosome 9"/>
</dbReference>
<accession>A0AAD6QC44</accession>
<proteinExistence type="predicted"/>
<dbReference type="AlphaFoldDB" id="A0AAD6QC44"/>
<feature type="region of interest" description="Disordered" evidence="1">
    <location>
        <begin position="72"/>
        <end position="99"/>
    </location>
</feature>